<dbReference type="PROSITE" id="PS51257">
    <property type="entry name" value="PROKAR_LIPOPROTEIN"/>
    <property type="match status" value="1"/>
</dbReference>
<accession>A0A5P2UP49</accession>
<protein>
    <recommendedName>
        <fullName evidence="6">Secreted protein</fullName>
    </recommendedName>
</protein>
<dbReference type="OrthoDB" id="4314590at2"/>
<evidence type="ECO:0008006" key="6">
    <source>
        <dbReference type="Google" id="ProtNLM"/>
    </source>
</evidence>
<reference evidence="3" key="1">
    <citation type="journal article" date="2014" name="Int. J. Syst. Evol. Microbiol.">
        <title>Complete genome sequence of Corynebacterium casei LMG S-19264T (=DSM 44701T), isolated from a smear-ripened cheese.</title>
        <authorList>
            <consortium name="US DOE Joint Genome Institute (JGI-PGF)"/>
            <person name="Walter F."/>
            <person name="Albersmeier A."/>
            <person name="Kalinowski J."/>
            <person name="Ruckert C."/>
        </authorList>
    </citation>
    <scope>NUCLEOTIDE SEQUENCE</scope>
    <source>
        <strain evidence="3">JCM 4834</strain>
    </source>
</reference>
<feature type="chain" id="PRO_5044622837" description="Secreted protein" evidence="2">
    <location>
        <begin position="19"/>
        <end position="239"/>
    </location>
</feature>
<evidence type="ECO:0000313" key="3">
    <source>
        <dbReference type="EMBL" id="GGZ66147.1"/>
    </source>
</evidence>
<keyword evidence="2" id="KW-0732">Signal</keyword>
<proteinExistence type="predicted"/>
<dbReference type="EMBL" id="CP023701">
    <property type="protein sequence ID" value="QEU81042.1"/>
    <property type="molecule type" value="Genomic_DNA"/>
</dbReference>
<keyword evidence="5" id="KW-1185">Reference proteome</keyword>
<dbReference type="AlphaFoldDB" id="A0A5P2UP49"/>
<evidence type="ECO:0000313" key="4">
    <source>
        <dbReference type="EMBL" id="QEU81042.1"/>
    </source>
</evidence>
<organism evidence="4 5">
    <name type="scientific">Streptomyces subrutilus</name>
    <dbReference type="NCBI Taxonomy" id="36818"/>
    <lineage>
        <taxon>Bacteria</taxon>
        <taxon>Bacillati</taxon>
        <taxon>Actinomycetota</taxon>
        <taxon>Actinomycetes</taxon>
        <taxon>Kitasatosporales</taxon>
        <taxon>Streptomycetaceae</taxon>
        <taxon>Streptomyces</taxon>
    </lineage>
</organism>
<dbReference type="KEGG" id="ssub:CP968_24580"/>
<reference evidence="4 5" key="2">
    <citation type="submission" date="2017-09" db="EMBL/GenBank/DDBJ databases">
        <authorList>
            <person name="Lee N."/>
            <person name="Cho B.-K."/>
        </authorList>
    </citation>
    <scope>NUCLEOTIDE SEQUENCE [LARGE SCALE GENOMIC DNA]</scope>
    <source>
        <strain evidence="4 5">ATCC 27467</strain>
    </source>
</reference>
<dbReference type="Proteomes" id="UP000634660">
    <property type="component" value="Unassembled WGS sequence"/>
</dbReference>
<feature type="region of interest" description="Disordered" evidence="1">
    <location>
        <begin position="25"/>
        <end position="53"/>
    </location>
</feature>
<evidence type="ECO:0000256" key="1">
    <source>
        <dbReference type="SAM" id="MobiDB-lite"/>
    </source>
</evidence>
<feature type="compositionally biased region" description="Low complexity" evidence="1">
    <location>
        <begin position="28"/>
        <end position="53"/>
    </location>
</feature>
<dbReference type="EMBL" id="BMVX01000009">
    <property type="protein sequence ID" value="GGZ66147.1"/>
    <property type="molecule type" value="Genomic_DNA"/>
</dbReference>
<sequence length="239" mass="24020">MHRLRLFAAPLLVLPVLALQGCSGTGPAGSARPGGSASAASSSTGAPGSSATPSATATYACVPIAGMGNGDRLAYLLNLRTSKPDSGSGFFLSESGPFLDAHPSRRPCEAVPVRVTHFRVDLVGVPRGGPAPTAAPTLPTRRATPRGLDFSYTYVPLAAVTVNVGPDNGTAAGGASPKPTGCSGTLSVASIGEEITVQDLPDELDFTTGGRLSGYAKVHLAAARALDAIFIPPPDVATC</sequence>
<dbReference type="RefSeq" id="WP_150520051.1">
    <property type="nucleotide sequence ID" value="NZ_BMVX01000009.1"/>
</dbReference>
<evidence type="ECO:0000256" key="2">
    <source>
        <dbReference type="SAM" id="SignalP"/>
    </source>
</evidence>
<name>A0A5P2UP49_9ACTN</name>
<dbReference type="Proteomes" id="UP000326831">
    <property type="component" value="Chromosome"/>
</dbReference>
<evidence type="ECO:0000313" key="5">
    <source>
        <dbReference type="Proteomes" id="UP000326831"/>
    </source>
</evidence>
<feature type="signal peptide" evidence="2">
    <location>
        <begin position="1"/>
        <end position="18"/>
    </location>
</feature>
<gene>
    <name evidence="4" type="ORF">CP968_24580</name>
    <name evidence="3" type="ORF">GCM10010371_27360</name>
</gene>
<reference evidence="3" key="3">
    <citation type="submission" date="2020-09" db="EMBL/GenBank/DDBJ databases">
        <authorList>
            <person name="Sun Q."/>
            <person name="Ohkuma M."/>
        </authorList>
    </citation>
    <scope>NUCLEOTIDE SEQUENCE</scope>
    <source>
        <strain evidence="3">JCM 4834</strain>
    </source>
</reference>